<reference evidence="1 2" key="1">
    <citation type="submission" date="2023-08" db="EMBL/GenBank/DDBJ databases">
        <title>Transcriptome Analysis of Halomonas alkalicola CICC 11012s to Identify the Genes Involved in Alkaline Tolerances.</title>
        <authorList>
            <person name="Zhai L."/>
        </authorList>
    </citation>
    <scope>NUCLEOTIDE SEQUENCE [LARGE SCALE GENOMIC DNA]</scope>
    <source>
        <strain evidence="1 2">CICC 11012s</strain>
    </source>
</reference>
<accession>A0ABY9H7T0</accession>
<evidence type="ECO:0000313" key="1">
    <source>
        <dbReference type="EMBL" id="WLI74335.1"/>
    </source>
</evidence>
<dbReference type="EMBL" id="CP131913">
    <property type="protein sequence ID" value="WLI74335.1"/>
    <property type="molecule type" value="Genomic_DNA"/>
</dbReference>
<gene>
    <name evidence="1" type="ORF">B6N23_05335</name>
</gene>
<dbReference type="RefSeq" id="WP_305502563.1">
    <property type="nucleotide sequence ID" value="NZ_CP131913.1"/>
</dbReference>
<dbReference type="PROSITE" id="PS51257">
    <property type="entry name" value="PROKAR_LIPOPROTEIN"/>
    <property type="match status" value="1"/>
</dbReference>
<sequence length="130" mass="13882">MSLYGLRRSLFARWPGMFVLWLLAWSVGAAYACSPQLEVGEPESQVILAVVDESPSQHPENCDDPSPGITASLGKVPAEDLRNPAAAAGLPLELFSSPFLLATRGEASHLCGLATYSSPPVYLATARLRI</sequence>
<evidence type="ECO:0000313" key="2">
    <source>
        <dbReference type="Proteomes" id="UP001235344"/>
    </source>
</evidence>
<protein>
    <submittedName>
        <fullName evidence="1">Uncharacterized protein</fullName>
    </submittedName>
</protein>
<keyword evidence="2" id="KW-1185">Reference proteome</keyword>
<organism evidence="1 2">
    <name type="scientific">Halomonas alkalicola</name>
    <dbReference type="NCBI Taxonomy" id="1930622"/>
    <lineage>
        <taxon>Bacteria</taxon>
        <taxon>Pseudomonadati</taxon>
        <taxon>Pseudomonadota</taxon>
        <taxon>Gammaproteobacteria</taxon>
        <taxon>Oceanospirillales</taxon>
        <taxon>Halomonadaceae</taxon>
        <taxon>Halomonas</taxon>
    </lineage>
</organism>
<name>A0ABY9H7T0_9GAMM</name>
<dbReference type="Proteomes" id="UP001235344">
    <property type="component" value="Chromosome"/>
</dbReference>
<proteinExistence type="predicted"/>